<sequence length="496" mass="58062">MKKFRVDDNPISWSTCPDHIITKIGSYINPLITYKIRLINKHWNKCSTKLAFYSNSEMPERKMDYFMERYSRYITFWNNYNLTDYCMLKYLDKISCLEEIEWKILDGNTDAIFSVLERYKTIKTIWLEFAGDAIVDPCKLTEFFSSLINLNKLKELYLCSYFLNINPCLNALPSLNLKQLTLKCDSKYVRAVLNCYKELIQLEEFNLVVANMEYIDSPSREIIPKPSQLLTNNKLKLLKVAIFDSIIDRNLRSNIAKEIARIYSNKYLSKLNYFVFLIIPFENRLPQTIFDIDLSIKLPAPLINLTHLHFTIIDRYFLASIIVNCPNLTELATSSPLVCPYHENLLDLKPLKSLKKILVGGFHMELHSKYCHIKRLFPNVVTLNCFESDLNSLTISRDAGLIPECFPNLTTVIIGSSEYILKRLLKHDISLNWEELYLTIDHTKLYQYQQLITFNLPNLKVLYADNPTINLYKVTKNAKIMLYKAYMYKVVGFNVD</sequence>
<protein>
    <recommendedName>
        <fullName evidence="3">F-box domain-containing protein</fullName>
    </recommendedName>
</protein>
<dbReference type="EMBL" id="KQ964509">
    <property type="protein sequence ID" value="KXN70206.1"/>
    <property type="molecule type" value="Genomic_DNA"/>
</dbReference>
<dbReference type="AlphaFoldDB" id="A0A137P5B6"/>
<keyword evidence="2" id="KW-1185">Reference proteome</keyword>
<organism evidence="1 2">
    <name type="scientific">Conidiobolus coronatus (strain ATCC 28846 / CBS 209.66 / NRRL 28638)</name>
    <name type="common">Delacroixia coronata</name>
    <dbReference type="NCBI Taxonomy" id="796925"/>
    <lineage>
        <taxon>Eukaryota</taxon>
        <taxon>Fungi</taxon>
        <taxon>Fungi incertae sedis</taxon>
        <taxon>Zoopagomycota</taxon>
        <taxon>Entomophthoromycotina</taxon>
        <taxon>Entomophthoromycetes</taxon>
        <taxon>Entomophthorales</taxon>
        <taxon>Ancylistaceae</taxon>
        <taxon>Conidiobolus</taxon>
    </lineage>
</organism>
<feature type="non-terminal residue" evidence="1">
    <location>
        <position position="496"/>
    </location>
</feature>
<dbReference type="Proteomes" id="UP000070444">
    <property type="component" value="Unassembled WGS sequence"/>
</dbReference>
<evidence type="ECO:0000313" key="1">
    <source>
        <dbReference type="EMBL" id="KXN70206.1"/>
    </source>
</evidence>
<gene>
    <name evidence="1" type="ORF">CONCODRAFT_7239</name>
</gene>
<name>A0A137P5B6_CONC2</name>
<accession>A0A137P5B6</accession>
<evidence type="ECO:0000313" key="2">
    <source>
        <dbReference type="Proteomes" id="UP000070444"/>
    </source>
</evidence>
<evidence type="ECO:0008006" key="3">
    <source>
        <dbReference type="Google" id="ProtNLM"/>
    </source>
</evidence>
<reference evidence="1 2" key="1">
    <citation type="journal article" date="2015" name="Genome Biol. Evol.">
        <title>Phylogenomic analyses indicate that early fungi evolved digesting cell walls of algal ancestors of land plants.</title>
        <authorList>
            <person name="Chang Y."/>
            <person name="Wang S."/>
            <person name="Sekimoto S."/>
            <person name="Aerts A.L."/>
            <person name="Choi C."/>
            <person name="Clum A."/>
            <person name="LaButti K.M."/>
            <person name="Lindquist E.A."/>
            <person name="Yee Ngan C."/>
            <person name="Ohm R.A."/>
            <person name="Salamov A.A."/>
            <person name="Grigoriev I.V."/>
            <person name="Spatafora J.W."/>
            <person name="Berbee M.L."/>
        </authorList>
    </citation>
    <scope>NUCLEOTIDE SEQUENCE [LARGE SCALE GENOMIC DNA]</scope>
    <source>
        <strain evidence="1 2">NRRL 28638</strain>
    </source>
</reference>
<proteinExistence type="predicted"/>